<evidence type="ECO:0000313" key="5">
    <source>
        <dbReference type="Proteomes" id="UP001597338"/>
    </source>
</evidence>
<dbReference type="EC" id="2.3.-.-" evidence="4"/>
<dbReference type="GO" id="GO:0016746">
    <property type="term" value="F:acyltransferase activity"/>
    <property type="evidence" value="ECO:0007669"/>
    <property type="project" value="UniProtKB-KW"/>
</dbReference>
<protein>
    <submittedName>
        <fullName evidence="4">GNAT family N-acetyltransferase</fullName>
        <ecNumber evidence="4">2.3.-.-</ecNumber>
    </submittedName>
</protein>
<keyword evidence="5" id="KW-1185">Reference proteome</keyword>
<reference evidence="5" key="1">
    <citation type="journal article" date="2019" name="Int. J. Syst. Evol. Microbiol.">
        <title>The Global Catalogue of Microorganisms (GCM) 10K type strain sequencing project: providing services to taxonomists for standard genome sequencing and annotation.</title>
        <authorList>
            <consortium name="The Broad Institute Genomics Platform"/>
            <consortium name="The Broad Institute Genome Sequencing Center for Infectious Disease"/>
            <person name="Wu L."/>
            <person name="Ma J."/>
        </authorList>
    </citation>
    <scope>NUCLEOTIDE SEQUENCE [LARGE SCALE GENOMIC DNA]</scope>
    <source>
        <strain evidence="5">CCM 7043</strain>
    </source>
</reference>
<evidence type="ECO:0000313" key="4">
    <source>
        <dbReference type="EMBL" id="MFD2028522.1"/>
    </source>
</evidence>
<dbReference type="Pfam" id="PF00583">
    <property type="entry name" value="Acetyltransf_1"/>
    <property type="match status" value="1"/>
</dbReference>
<dbReference type="Gene3D" id="3.40.630.30">
    <property type="match status" value="1"/>
</dbReference>
<dbReference type="InterPro" id="IPR016181">
    <property type="entry name" value="Acyl_CoA_acyltransferase"/>
</dbReference>
<dbReference type="InterPro" id="IPR000182">
    <property type="entry name" value="GNAT_dom"/>
</dbReference>
<proteinExistence type="predicted"/>
<dbReference type="Proteomes" id="UP001597338">
    <property type="component" value="Unassembled WGS sequence"/>
</dbReference>
<name>A0ABW4VE64_9MICO</name>
<dbReference type="RefSeq" id="WP_377200199.1">
    <property type="nucleotide sequence ID" value="NZ_JBHUHF010000001.1"/>
</dbReference>
<dbReference type="CDD" id="cd04301">
    <property type="entry name" value="NAT_SF"/>
    <property type="match status" value="1"/>
</dbReference>
<dbReference type="EMBL" id="JBHUHF010000001">
    <property type="protein sequence ID" value="MFD2028522.1"/>
    <property type="molecule type" value="Genomic_DNA"/>
</dbReference>
<evidence type="ECO:0000256" key="1">
    <source>
        <dbReference type="ARBA" id="ARBA00022679"/>
    </source>
</evidence>
<comment type="caution">
    <text evidence="4">The sequence shown here is derived from an EMBL/GenBank/DDBJ whole genome shotgun (WGS) entry which is preliminary data.</text>
</comment>
<evidence type="ECO:0000256" key="2">
    <source>
        <dbReference type="ARBA" id="ARBA00023315"/>
    </source>
</evidence>
<organism evidence="4 5">
    <name type="scientific">Promicromonospora aerolata</name>
    <dbReference type="NCBI Taxonomy" id="195749"/>
    <lineage>
        <taxon>Bacteria</taxon>
        <taxon>Bacillati</taxon>
        <taxon>Actinomycetota</taxon>
        <taxon>Actinomycetes</taxon>
        <taxon>Micrococcales</taxon>
        <taxon>Promicromonosporaceae</taxon>
        <taxon>Promicromonospora</taxon>
    </lineage>
</organism>
<dbReference type="InterPro" id="IPR050832">
    <property type="entry name" value="Bact_Acetyltransf"/>
</dbReference>
<accession>A0ABW4VE64</accession>
<dbReference type="PROSITE" id="PS51186">
    <property type="entry name" value="GNAT"/>
    <property type="match status" value="1"/>
</dbReference>
<dbReference type="SUPFAM" id="SSF55729">
    <property type="entry name" value="Acyl-CoA N-acyltransferases (Nat)"/>
    <property type="match status" value="1"/>
</dbReference>
<keyword evidence="2 4" id="KW-0012">Acyltransferase</keyword>
<gene>
    <name evidence="4" type="ORF">ACFSL2_23750</name>
</gene>
<keyword evidence="1 4" id="KW-0808">Transferase</keyword>
<feature type="domain" description="N-acetyltransferase" evidence="3">
    <location>
        <begin position="8"/>
        <end position="152"/>
    </location>
</feature>
<sequence length="152" mass="17355">MSYQPNRPTIRPIEPADEARWRELFRAYREFYKLPASEVVVDRVWTWLNDPSHETHGLVAVLGTAVSGIAHYRKFARPSTGTTGLWLDDLFTDPDARGQGLGRALIDQLTQNARENDLSVVRWITADDNHPAQKLYDSIARTTNWVTYDATL</sequence>
<evidence type="ECO:0000259" key="3">
    <source>
        <dbReference type="PROSITE" id="PS51186"/>
    </source>
</evidence>
<dbReference type="PANTHER" id="PTHR43877">
    <property type="entry name" value="AMINOALKYLPHOSPHONATE N-ACETYLTRANSFERASE-RELATED-RELATED"/>
    <property type="match status" value="1"/>
</dbReference>